<dbReference type="Proteomes" id="UP000091926">
    <property type="component" value="Chromosome"/>
</dbReference>
<protein>
    <submittedName>
        <fullName evidence="1">Uncharacterized protein</fullName>
    </submittedName>
</protein>
<dbReference type="AlphaFoldDB" id="A0A193GAU9"/>
<dbReference type="OrthoDB" id="8637534at2"/>
<gene>
    <name evidence="1" type="ORF">BAU07_06160</name>
</gene>
<reference evidence="1 2" key="1">
    <citation type="submission" date="2016-06" db="EMBL/GenBank/DDBJ databases">
        <title>Complete genome sequences of Bordetella bronchialis and Bordetella flabilis.</title>
        <authorList>
            <person name="LiPuma J.J."/>
            <person name="Spilker T."/>
        </authorList>
    </citation>
    <scope>NUCLEOTIDE SEQUENCE [LARGE SCALE GENOMIC DNA]</scope>
    <source>
        <strain evidence="1 2">AU10664</strain>
    </source>
</reference>
<dbReference type="RefSeq" id="WP_066655014.1">
    <property type="nucleotide sequence ID" value="NZ_CBCSCL010000017.1"/>
</dbReference>
<evidence type="ECO:0000313" key="2">
    <source>
        <dbReference type="Proteomes" id="UP000091926"/>
    </source>
</evidence>
<name>A0A193GAU9_9BORD</name>
<evidence type="ECO:0000313" key="1">
    <source>
        <dbReference type="EMBL" id="ANN76748.1"/>
    </source>
</evidence>
<dbReference type="EMBL" id="CP016172">
    <property type="protein sequence ID" value="ANN76748.1"/>
    <property type="molecule type" value="Genomic_DNA"/>
</dbReference>
<dbReference type="STRING" id="463014.BAU07_06160"/>
<keyword evidence="2" id="KW-1185">Reference proteome</keyword>
<proteinExistence type="predicted"/>
<dbReference type="KEGG" id="bfz:BAU07_06160"/>
<sequence>MHINNEVYKGYRLTAKLQRHAGAGGDDSGFTAHVLVMPVDASYKDATVHDVPRFASGGSVFTPNQAVEAAILHGHEIVDGFREAQLAEKILSA</sequence>
<organism evidence="1 2">
    <name type="scientific">Bordetella flabilis</name>
    <dbReference type="NCBI Taxonomy" id="463014"/>
    <lineage>
        <taxon>Bacteria</taxon>
        <taxon>Pseudomonadati</taxon>
        <taxon>Pseudomonadota</taxon>
        <taxon>Betaproteobacteria</taxon>
        <taxon>Burkholderiales</taxon>
        <taxon>Alcaligenaceae</taxon>
        <taxon>Bordetella</taxon>
    </lineage>
</organism>
<accession>A0A193GAU9</accession>